<evidence type="ECO:0000256" key="3">
    <source>
        <dbReference type="ARBA" id="ARBA00022490"/>
    </source>
</evidence>
<feature type="compositionally biased region" description="Polar residues" evidence="6">
    <location>
        <begin position="29"/>
        <end position="41"/>
    </location>
</feature>
<reference evidence="8" key="3">
    <citation type="submission" date="2025-09" db="UniProtKB">
        <authorList>
            <consortium name="Ensembl"/>
        </authorList>
    </citation>
    <scope>IDENTIFICATION</scope>
</reference>
<dbReference type="Proteomes" id="UP000007875">
    <property type="component" value="Unassembled WGS sequence"/>
</dbReference>
<dbReference type="InParanoid" id="H2YPR2"/>
<comment type="subcellular location">
    <subcellularLocation>
        <location evidence="1">Cytoplasm</location>
    </subcellularLocation>
</comment>
<evidence type="ECO:0000313" key="9">
    <source>
        <dbReference type="Proteomes" id="UP000007875"/>
    </source>
</evidence>
<feature type="compositionally biased region" description="Polar residues" evidence="6">
    <location>
        <begin position="1"/>
        <end position="10"/>
    </location>
</feature>
<dbReference type="Ensembl" id="ENSCSAVT00000007416.1">
    <property type="protein sequence ID" value="ENSCSAVP00000007320.1"/>
    <property type="gene ID" value="ENSCSAVG00000004369.1"/>
</dbReference>
<reference evidence="9" key="1">
    <citation type="submission" date="2003-08" db="EMBL/GenBank/DDBJ databases">
        <authorList>
            <person name="Birren B."/>
            <person name="Nusbaum C."/>
            <person name="Abebe A."/>
            <person name="Abouelleil A."/>
            <person name="Adekoya E."/>
            <person name="Ait-zahra M."/>
            <person name="Allen N."/>
            <person name="Allen T."/>
            <person name="An P."/>
            <person name="Anderson M."/>
            <person name="Anderson S."/>
            <person name="Arachchi H."/>
            <person name="Armbruster J."/>
            <person name="Bachantsang P."/>
            <person name="Baldwin J."/>
            <person name="Barry A."/>
            <person name="Bayul T."/>
            <person name="Blitshsteyn B."/>
            <person name="Bloom T."/>
            <person name="Blye J."/>
            <person name="Boguslavskiy L."/>
            <person name="Borowsky M."/>
            <person name="Boukhgalter B."/>
            <person name="Brunache A."/>
            <person name="Butler J."/>
            <person name="Calixte N."/>
            <person name="Calvo S."/>
            <person name="Camarata J."/>
            <person name="Campo K."/>
            <person name="Chang J."/>
            <person name="Cheshatsang Y."/>
            <person name="Citroen M."/>
            <person name="Collymore A."/>
            <person name="Considine T."/>
            <person name="Cook A."/>
            <person name="Cooke P."/>
            <person name="Corum B."/>
            <person name="Cuomo C."/>
            <person name="David R."/>
            <person name="Dawoe T."/>
            <person name="Degray S."/>
            <person name="Dodge S."/>
            <person name="Dooley K."/>
            <person name="Dorje P."/>
            <person name="Dorjee K."/>
            <person name="Dorris L."/>
            <person name="Duffey N."/>
            <person name="Dupes A."/>
            <person name="Elkins T."/>
            <person name="Engels R."/>
            <person name="Erickson J."/>
            <person name="Farina A."/>
            <person name="Faro S."/>
            <person name="Ferreira P."/>
            <person name="Fischer H."/>
            <person name="Fitzgerald M."/>
            <person name="Foley K."/>
            <person name="Gage D."/>
            <person name="Galagan J."/>
            <person name="Gearin G."/>
            <person name="Gnerre S."/>
            <person name="Gnirke A."/>
            <person name="Goyette A."/>
            <person name="Graham J."/>
            <person name="Grandbois E."/>
            <person name="Gyaltsen K."/>
            <person name="Hafez N."/>
            <person name="Hagopian D."/>
            <person name="Hagos B."/>
            <person name="Hall J."/>
            <person name="Hatcher B."/>
            <person name="Heller A."/>
            <person name="Higgins H."/>
            <person name="Honan T."/>
            <person name="Horn A."/>
            <person name="Houde N."/>
            <person name="Hughes L."/>
            <person name="Hulme W."/>
            <person name="Husby E."/>
            <person name="Iliev I."/>
            <person name="Jaffe D."/>
            <person name="Jones C."/>
            <person name="Kamal M."/>
            <person name="Kamat A."/>
            <person name="Kamvysselis M."/>
            <person name="Karlsson E."/>
            <person name="Kells C."/>
            <person name="Kieu A."/>
            <person name="Kisner P."/>
            <person name="Kodira C."/>
            <person name="Kulbokas E."/>
            <person name="Labutti K."/>
            <person name="Lama D."/>
            <person name="Landers T."/>
            <person name="Leger J."/>
            <person name="Levine S."/>
            <person name="Lewis D."/>
            <person name="Lewis T."/>
            <person name="Lindblad-toh K."/>
            <person name="Liu X."/>
            <person name="Lokyitsang T."/>
            <person name="Lokyitsang Y."/>
            <person name="Lucien O."/>
            <person name="Lui A."/>
            <person name="Ma L.J."/>
            <person name="Mabbitt R."/>
            <person name="Macdonald J."/>
            <person name="Maclean C."/>
            <person name="Major J."/>
            <person name="Manning J."/>
            <person name="Marabella R."/>
            <person name="Maru K."/>
            <person name="Matthews C."/>
            <person name="Mauceli E."/>
            <person name="Mccarthy M."/>
            <person name="Mcdonough S."/>
            <person name="Mcghee T."/>
            <person name="Meldrim J."/>
            <person name="Meneus L."/>
            <person name="Mesirov J."/>
            <person name="Mihalev A."/>
            <person name="Mihova T."/>
            <person name="Mikkelsen T."/>
            <person name="Mlenga V."/>
            <person name="Moru K."/>
            <person name="Mozes J."/>
            <person name="Mulrain L."/>
            <person name="Munson G."/>
            <person name="Naylor J."/>
            <person name="Newes C."/>
            <person name="Nguyen C."/>
            <person name="Nguyen N."/>
            <person name="Nguyen T."/>
            <person name="Nicol R."/>
            <person name="Nielsen C."/>
            <person name="Nizzari M."/>
            <person name="Norbu C."/>
            <person name="Norbu N."/>
            <person name="O'donnell P."/>
            <person name="Okoawo O."/>
            <person name="O'leary S."/>
            <person name="Omotosho B."/>
            <person name="O'neill K."/>
            <person name="Osman S."/>
            <person name="Parker S."/>
            <person name="Perrin D."/>
            <person name="Phunkhang P."/>
            <person name="Piqani B."/>
            <person name="Purcell S."/>
            <person name="Rachupka T."/>
            <person name="Ramasamy U."/>
            <person name="Rameau R."/>
            <person name="Ray V."/>
            <person name="Raymond C."/>
            <person name="Retta R."/>
            <person name="Richardson S."/>
            <person name="Rise C."/>
            <person name="Rodriguez J."/>
            <person name="Rogers J."/>
            <person name="Rogov P."/>
            <person name="Rutman M."/>
            <person name="Schupbach R."/>
            <person name="Seaman C."/>
            <person name="Settipalli S."/>
            <person name="Sharpe T."/>
            <person name="Sheridan J."/>
            <person name="Sherpa N."/>
            <person name="Shi J."/>
            <person name="Smirnov S."/>
            <person name="Smith C."/>
            <person name="Sougnez C."/>
            <person name="Spencer B."/>
            <person name="Stalker J."/>
            <person name="Stange-thomann N."/>
            <person name="Stavropoulos S."/>
            <person name="Stetson K."/>
            <person name="Stone C."/>
            <person name="Stone S."/>
            <person name="Stubbs M."/>
            <person name="Talamas J."/>
            <person name="Tchuinga P."/>
            <person name="Tenzing P."/>
            <person name="Tesfaye S."/>
            <person name="Theodore J."/>
            <person name="Thoulutsang Y."/>
            <person name="Topham K."/>
            <person name="Towey S."/>
            <person name="Tsamla T."/>
            <person name="Tsomo N."/>
            <person name="Vallee D."/>
            <person name="Vassiliev H."/>
            <person name="Venkataraman V."/>
            <person name="Vinson J."/>
            <person name="Vo A."/>
            <person name="Wade C."/>
            <person name="Wang S."/>
            <person name="Wangchuk T."/>
            <person name="Wangdi T."/>
            <person name="Whittaker C."/>
            <person name="Wilkinson J."/>
            <person name="Wu Y."/>
            <person name="Wyman D."/>
            <person name="Yadav S."/>
            <person name="Yang S."/>
            <person name="Yang X."/>
            <person name="Yeager S."/>
            <person name="Yee E."/>
            <person name="Young G."/>
            <person name="Zainoun J."/>
            <person name="Zembeck L."/>
            <person name="Zimmer A."/>
            <person name="Zody M."/>
            <person name="Lander E."/>
        </authorList>
    </citation>
    <scope>NUCLEOTIDE SEQUENCE [LARGE SCALE GENOMIC DNA]</scope>
</reference>
<dbReference type="InterPro" id="IPR001158">
    <property type="entry name" value="DIX"/>
</dbReference>
<evidence type="ECO:0000256" key="1">
    <source>
        <dbReference type="ARBA" id="ARBA00004496"/>
    </source>
</evidence>
<dbReference type="PANTHER" id="PTHR10878">
    <property type="entry name" value="SEGMENT POLARITY PROTEIN DISHEVELLED"/>
    <property type="match status" value="1"/>
</dbReference>
<feature type="compositionally biased region" description="Basic and acidic residues" evidence="6">
    <location>
        <begin position="12"/>
        <end position="24"/>
    </location>
</feature>
<reference evidence="8" key="2">
    <citation type="submission" date="2025-08" db="UniProtKB">
        <authorList>
            <consortium name="Ensembl"/>
        </authorList>
    </citation>
    <scope>IDENTIFICATION</scope>
</reference>
<keyword evidence="9" id="KW-1185">Reference proteome</keyword>
<dbReference type="GO" id="GO:0060070">
    <property type="term" value="P:canonical Wnt signaling pathway"/>
    <property type="evidence" value="ECO:0007669"/>
    <property type="project" value="TreeGrafter"/>
</dbReference>
<keyword evidence="2" id="KW-0217">Developmental protein</keyword>
<organism evidence="8 9">
    <name type="scientific">Ciona savignyi</name>
    <name type="common">Pacific transparent sea squirt</name>
    <dbReference type="NCBI Taxonomy" id="51511"/>
    <lineage>
        <taxon>Eukaryota</taxon>
        <taxon>Metazoa</taxon>
        <taxon>Chordata</taxon>
        <taxon>Tunicata</taxon>
        <taxon>Ascidiacea</taxon>
        <taxon>Phlebobranchia</taxon>
        <taxon>Cionidae</taxon>
        <taxon>Ciona</taxon>
    </lineage>
</organism>
<dbReference type="Gene3D" id="2.40.240.130">
    <property type="match status" value="1"/>
</dbReference>
<accession>H2YPR2</accession>
<dbReference type="SUPFAM" id="SSF54236">
    <property type="entry name" value="Ubiquitin-like"/>
    <property type="match status" value="1"/>
</dbReference>
<dbReference type="Pfam" id="PF00778">
    <property type="entry name" value="DIX"/>
    <property type="match status" value="1"/>
</dbReference>
<feature type="region of interest" description="Disordered" evidence="6">
    <location>
        <begin position="55"/>
        <end position="110"/>
    </location>
</feature>
<evidence type="ECO:0000256" key="5">
    <source>
        <dbReference type="PROSITE-ProRule" id="PRU00069"/>
    </source>
</evidence>
<dbReference type="GO" id="GO:0005829">
    <property type="term" value="C:cytosol"/>
    <property type="evidence" value="ECO:0007669"/>
    <property type="project" value="TreeGrafter"/>
</dbReference>
<keyword evidence="4 5" id="KW-0879">Wnt signaling pathway</keyword>
<name>H2YPR2_CIOSA</name>
<evidence type="ECO:0000256" key="6">
    <source>
        <dbReference type="SAM" id="MobiDB-lite"/>
    </source>
</evidence>
<dbReference type="InterPro" id="IPR015506">
    <property type="entry name" value="Dsh/Dvl-rel"/>
</dbReference>
<dbReference type="PANTHER" id="PTHR10878:SF22">
    <property type="entry name" value="DIXIN"/>
    <property type="match status" value="1"/>
</dbReference>
<dbReference type="PROSITE" id="PS50841">
    <property type="entry name" value="DIX"/>
    <property type="match status" value="1"/>
</dbReference>
<feature type="domain" description="DIX" evidence="7">
    <location>
        <begin position="113"/>
        <end position="195"/>
    </location>
</feature>
<dbReference type="STRING" id="51511.ENSCSAVP00000007320"/>
<sequence>MENEAIQNKINHSRELRKKEKELLLARQDAQQYNGPSTNDSVFYDKSIISSSPIGKPLASPILGRSPAPTPKVMSPISPTPRSPILSRAGDKLARRSPLSRNHPSRRRKTMDNQMTRVLYFTDRDMTPCMTSIPKRVGDITLGEFKAAIRKEGNFRFIFKALDPELGTVKEEVGSHDVIYVVVTSYTWSVVLYTFVHPGLP</sequence>
<evidence type="ECO:0000256" key="4">
    <source>
        <dbReference type="ARBA" id="ARBA00022687"/>
    </source>
</evidence>
<dbReference type="SMART" id="SM00021">
    <property type="entry name" value="DAX"/>
    <property type="match status" value="1"/>
</dbReference>
<dbReference type="AlphaFoldDB" id="H2YPR2"/>
<evidence type="ECO:0000313" key="8">
    <source>
        <dbReference type="Ensembl" id="ENSCSAVP00000007320.1"/>
    </source>
</evidence>
<evidence type="ECO:0000256" key="2">
    <source>
        <dbReference type="ARBA" id="ARBA00022473"/>
    </source>
</evidence>
<feature type="region of interest" description="Disordered" evidence="6">
    <location>
        <begin position="1"/>
        <end position="42"/>
    </location>
</feature>
<dbReference type="InterPro" id="IPR038207">
    <property type="entry name" value="DIX_dom_sf"/>
</dbReference>
<dbReference type="InterPro" id="IPR029071">
    <property type="entry name" value="Ubiquitin-like_domsf"/>
</dbReference>
<dbReference type="HOGENOM" id="CLU_1360005_0_0_1"/>
<keyword evidence="3" id="KW-0963">Cytoplasm</keyword>
<evidence type="ECO:0000259" key="7">
    <source>
        <dbReference type="PROSITE" id="PS50841"/>
    </source>
</evidence>
<dbReference type="GeneTree" id="ENSGT00970000198075"/>
<proteinExistence type="predicted"/>
<protein>
    <recommendedName>
        <fullName evidence="7">DIX domain-containing protein</fullName>
    </recommendedName>
</protein>